<feature type="transmembrane region" description="Helical" evidence="1">
    <location>
        <begin position="72"/>
        <end position="92"/>
    </location>
</feature>
<feature type="transmembrane region" description="Helical" evidence="1">
    <location>
        <begin position="130"/>
        <end position="154"/>
    </location>
</feature>
<evidence type="ECO:0000313" key="2">
    <source>
        <dbReference type="EMBL" id="MBK7274196.1"/>
    </source>
</evidence>
<keyword evidence="1" id="KW-1133">Transmembrane helix</keyword>
<dbReference type="EMBL" id="JADKGK010000005">
    <property type="protein sequence ID" value="MBL0002927.1"/>
    <property type="molecule type" value="Genomic_DNA"/>
</dbReference>
<keyword evidence="1" id="KW-0812">Transmembrane</keyword>
<protein>
    <submittedName>
        <fullName evidence="2">Uncharacterized protein</fullName>
    </submittedName>
</protein>
<feature type="transmembrane region" description="Helical" evidence="1">
    <location>
        <begin position="40"/>
        <end position="60"/>
    </location>
</feature>
<dbReference type="EMBL" id="JADJIB010000005">
    <property type="protein sequence ID" value="MBK7274196.1"/>
    <property type="molecule type" value="Genomic_DNA"/>
</dbReference>
<evidence type="ECO:0000256" key="1">
    <source>
        <dbReference type="SAM" id="Phobius"/>
    </source>
</evidence>
<dbReference type="Proteomes" id="UP000886632">
    <property type="component" value="Unassembled WGS sequence"/>
</dbReference>
<sequence>MNTIPSDSVDIPLPGDVTAAQARAALSQASSAQLVTPRDLRLLTGFVAGVGVIVGAILYLSWATLSVGNQGGFAISMSLYAAALALLLVIKSRARAIPRGFRRTYNIGFAVTMTAYCTGILWIFGHQSPWPSASVVIPMSIVTAVPCLIAAALVHRTARA</sequence>
<dbReference type="AlphaFoldDB" id="A0A935M6B1"/>
<evidence type="ECO:0000313" key="4">
    <source>
        <dbReference type="Proteomes" id="UP000726105"/>
    </source>
</evidence>
<reference evidence="2 4" key="1">
    <citation type="submission" date="2020-10" db="EMBL/GenBank/DDBJ databases">
        <title>Connecting structure to function with the recovery of over 1000 high-quality activated sludge metagenome-assembled genomes encoding full-length rRNA genes using long-read sequencing.</title>
        <authorList>
            <person name="Singleton C.M."/>
            <person name="Petriglieri F."/>
            <person name="Kristensen J.M."/>
            <person name="Kirkegaard R.H."/>
            <person name="Michaelsen T.Y."/>
            <person name="Andersen M.H."/>
            <person name="Karst S.M."/>
            <person name="Dueholm M.S."/>
            <person name="Nielsen P.H."/>
            <person name="Albertsen M."/>
        </authorList>
    </citation>
    <scope>NUCLEOTIDE SEQUENCE [LARGE SCALE GENOMIC DNA]</scope>
    <source>
        <strain evidence="2">Ega_18-Q3-R5-49_MAXAC.001</strain>
        <strain evidence="3">Ribe_18-Q3-R11-54_MAXAC.001</strain>
    </source>
</reference>
<evidence type="ECO:0000313" key="3">
    <source>
        <dbReference type="EMBL" id="MBL0002927.1"/>
    </source>
</evidence>
<name>A0A935M6B1_9MICO</name>
<dbReference type="Proteomes" id="UP000726105">
    <property type="component" value="Unassembled WGS sequence"/>
</dbReference>
<organism evidence="2 4">
    <name type="scientific">Candidatus Phosphoribacter hodrii</name>
    <dbReference type="NCBI Taxonomy" id="2953743"/>
    <lineage>
        <taxon>Bacteria</taxon>
        <taxon>Bacillati</taxon>
        <taxon>Actinomycetota</taxon>
        <taxon>Actinomycetes</taxon>
        <taxon>Micrococcales</taxon>
        <taxon>Dermatophilaceae</taxon>
        <taxon>Candidatus Phosphoribacter</taxon>
    </lineage>
</organism>
<feature type="transmembrane region" description="Helical" evidence="1">
    <location>
        <begin position="104"/>
        <end position="124"/>
    </location>
</feature>
<proteinExistence type="predicted"/>
<comment type="caution">
    <text evidence="2">The sequence shown here is derived from an EMBL/GenBank/DDBJ whole genome shotgun (WGS) entry which is preliminary data.</text>
</comment>
<accession>A0A935M6B1</accession>
<gene>
    <name evidence="2" type="ORF">IPI13_13870</name>
    <name evidence="3" type="ORF">IPP00_02670</name>
</gene>
<keyword evidence="1" id="KW-0472">Membrane</keyword>